<dbReference type="InterPro" id="IPR041223">
    <property type="entry name" value="ApeA_NTD"/>
</dbReference>
<dbReference type="KEGG" id="gry:D7I44_14700"/>
<organism evidence="3 4">
    <name type="scientific">Gryllotalpicola protaetiae</name>
    <dbReference type="NCBI Taxonomy" id="2419771"/>
    <lineage>
        <taxon>Bacteria</taxon>
        <taxon>Bacillati</taxon>
        <taxon>Actinomycetota</taxon>
        <taxon>Actinomycetes</taxon>
        <taxon>Micrococcales</taxon>
        <taxon>Microbacteriaceae</taxon>
        <taxon>Gryllotalpicola</taxon>
    </lineage>
</organism>
<dbReference type="Proteomes" id="UP000275069">
    <property type="component" value="Chromosome"/>
</dbReference>
<gene>
    <name evidence="3" type="ORF">D7I44_14700</name>
</gene>
<dbReference type="OrthoDB" id="3265421at2"/>
<dbReference type="RefSeq" id="WP_120790175.1">
    <property type="nucleotide sequence ID" value="NZ_CP032624.1"/>
</dbReference>
<dbReference type="Pfam" id="PF18739">
    <property type="entry name" value="HEPN_Apea"/>
    <property type="match status" value="1"/>
</dbReference>
<evidence type="ECO:0000313" key="4">
    <source>
        <dbReference type="Proteomes" id="UP000275069"/>
    </source>
</evidence>
<feature type="domain" description="Apea-like HEPN" evidence="1">
    <location>
        <begin position="326"/>
        <end position="456"/>
    </location>
</feature>
<evidence type="ECO:0000313" key="3">
    <source>
        <dbReference type="EMBL" id="AYG04646.1"/>
    </source>
</evidence>
<keyword evidence="4" id="KW-1185">Reference proteome</keyword>
<feature type="domain" description="ApeA N-terminal" evidence="2">
    <location>
        <begin position="19"/>
        <end position="295"/>
    </location>
</feature>
<dbReference type="AlphaFoldDB" id="A0A387BUC2"/>
<reference evidence="3 4" key="1">
    <citation type="submission" date="2018-09" db="EMBL/GenBank/DDBJ databases">
        <title>Genome sequencing of strain 2DFW10M-5.</title>
        <authorList>
            <person name="Heo J."/>
            <person name="Kim S.-J."/>
            <person name="Kwon S.-W."/>
        </authorList>
    </citation>
    <scope>NUCLEOTIDE SEQUENCE [LARGE SCALE GENOMIC DNA]</scope>
    <source>
        <strain evidence="3 4">2DFW10M-5</strain>
    </source>
</reference>
<name>A0A387BUC2_9MICO</name>
<dbReference type="InterPro" id="IPR041229">
    <property type="entry name" value="HEPN_Apea"/>
</dbReference>
<sequence>MSTIELGSAGAPTLERLFRGEWSFSTHPDIALPGTLTFTPAQGARLEVDGEFLGQHLWTDDFQILGTDAHGTRVTMLEPQRILTTTRAGKHSEVWAAREIAVGAWLPDGTATMVKSLTLRTRATRAWADQHSPEVQETSEAGAVAVRSAVPEPLRSRLLAGTLTFRWNIQQRSSSIGFSRRYVPEFEYVPDEPLALSAAWEAFVTPVLHLMTLACDTGDQFESLTVQPADAEDDDAEGVGAPKDGYDYPIFPGSFEWLTSSWMAHPTDREFPADFEFLIPFDEMAVRFPTLVARWFEMDEQGRSAFYNFFAYVMWPALSSFEESFLRVVRALEVWHGVLDPSLAIPEVDFAPIKRKVKEALEGEPQGELVVSRLKHANEHSLKARLELMVGRSSPFVRARYERRERFLRRVVDTRDSLTHVGDLGDRFQGRELSEALVLLSTLMKAVMLRELGLDEPEVDAMLRRTQSVKYGIR</sequence>
<evidence type="ECO:0000259" key="2">
    <source>
        <dbReference type="Pfam" id="PF18862"/>
    </source>
</evidence>
<protein>
    <submittedName>
        <fullName evidence="3">Uncharacterized protein</fullName>
    </submittedName>
</protein>
<dbReference type="Pfam" id="PF18862">
    <property type="entry name" value="ApeA_NTD1"/>
    <property type="match status" value="1"/>
</dbReference>
<dbReference type="EMBL" id="CP032624">
    <property type="protein sequence ID" value="AYG04646.1"/>
    <property type="molecule type" value="Genomic_DNA"/>
</dbReference>
<accession>A0A387BUC2</accession>
<proteinExistence type="predicted"/>
<evidence type="ECO:0000259" key="1">
    <source>
        <dbReference type="Pfam" id="PF18739"/>
    </source>
</evidence>